<accession>A0ABS2PLJ0</accession>
<sequence length="429" mass="48301">MKKFLALLVSLPLFLVSLHLDGSDIPFVMTREEKALLQDQGLQKLTRFQKILDHPNVFKATLTYSDSDLTQVSSVLLPNIPFQITDLRINDQGQSVFQLENGTYVEASNLLVYNDTVYSRETVSEELWTKSEVTTFASPYVSGVGTSSHPVAAYTRFLATEKAETFSGTYYKYSGYGWVHESQLSESDTRMDRVQEVLSQKYNQDNYSIYVKQVQTGKTAGINQTEEMYSASVTKLPILYYTQVMLDKGAIILNTQYDYIPEVNTFSGAYDPSGSGYLSKTADGNHYSVETLLEDVTQHSDNVASNILAYYVTGQFDKSYQKTIKDVLGSKWDMKSREASSEKAGLMMEAIYRQNGRIISYLSQTDFDGSRISKNIDKPVAHKIGDAYDFKHDVAIVYTDSPFILSIFTDRASYDDITAIADDVYAILK</sequence>
<keyword evidence="3" id="KW-0378">Hydrolase</keyword>
<keyword evidence="1" id="KW-0732">Signal</keyword>
<dbReference type="Proteomes" id="UP000809081">
    <property type="component" value="Unassembled WGS sequence"/>
</dbReference>
<feature type="domain" description="Beta-lactamase class A catalytic" evidence="2">
    <location>
        <begin position="208"/>
        <end position="409"/>
    </location>
</feature>
<evidence type="ECO:0000313" key="4">
    <source>
        <dbReference type="Proteomes" id="UP000809081"/>
    </source>
</evidence>
<evidence type="ECO:0000259" key="2">
    <source>
        <dbReference type="Pfam" id="PF13354"/>
    </source>
</evidence>
<dbReference type="SUPFAM" id="SSF56601">
    <property type="entry name" value="beta-lactamase/transpeptidase-like"/>
    <property type="match status" value="1"/>
</dbReference>
<feature type="signal peptide" evidence="1">
    <location>
        <begin position="1"/>
        <end position="22"/>
    </location>
</feature>
<dbReference type="EC" id="3.5.2.6" evidence="3"/>
<dbReference type="EMBL" id="JAFBEI010000010">
    <property type="protein sequence ID" value="MBM7635860.1"/>
    <property type="molecule type" value="Genomic_DNA"/>
</dbReference>
<gene>
    <name evidence="3" type="ORF">JOC31_000674</name>
</gene>
<dbReference type="PANTHER" id="PTHR35333:SF3">
    <property type="entry name" value="BETA-LACTAMASE-TYPE TRANSPEPTIDASE FOLD CONTAINING PROTEIN"/>
    <property type="match status" value="1"/>
</dbReference>
<dbReference type="GO" id="GO:0008800">
    <property type="term" value="F:beta-lactamase activity"/>
    <property type="evidence" value="ECO:0007669"/>
    <property type="project" value="UniProtKB-EC"/>
</dbReference>
<dbReference type="InterPro" id="IPR045155">
    <property type="entry name" value="Beta-lactam_cat"/>
</dbReference>
<evidence type="ECO:0000256" key="1">
    <source>
        <dbReference type="SAM" id="SignalP"/>
    </source>
</evidence>
<dbReference type="Pfam" id="PF13354">
    <property type="entry name" value="Beta-lactamase2"/>
    <property type="match status" value="1"/>
</dbReference>
<dbReference type="InterPro" id="IPR000871">
    <property type="entry name" value="Beta-lactam_class-A"/>
</dbReference>
<dbReference type="InterPro" id="IPR012338">
    <property type="entry name" value="Beta-lactam/transpept-like"/>
</dbReference>
<dbReference type="Gene3D" id="3.40.710.10">
    <property type="entry name" value="DD-peptidase/beta-lactamase superfamily"/>
    <property type="match status" value="1"/>
</dbReference>
<dbReference type="PANTHER" id="PTHR35333">
    <property type="entry name" value="BETA-LACTAMASE"/>
    <property type="match status" value="1"/>
</dbReference>
<evidence type="ECO:0000313" key="3">
    <source>
        <dbReference type="EMBL" id="MBM7635860.1"/>
    </source>
</evidence>
<comment type="caution">
    <text evidence="3">The sequence shown here is derived from an EMBL/GenBank/DDBJ whole genome shotgun (WGS) entry which is preliminary data.</text>
</comment>
<name>A0ABS2PLJ0_9STRE</name>
<protein>
    <submittedName>
        <fullName evidence="3">Beta-lactamase class C</fullName>
        <ecNumber evidence="3">3.5.2.6</ecNumber>
    </submittedName>
</protein>
<dbReference type="RefSeq" id="WP_205016775.1">
    <property type="nucleotide sequence ID" value="NZ_JAFBEI010000010.1"/>
</dbReference>
<organism evidence="3 4">
    <name type="scientific">Streptococcus saliviloxodontae</name>
    <dbReference type="NCBI Taxonomy" id="1349416"/>
    <lineage>
        <taxon>Bacteria</taxon>
        <taxon>Bacillati</taxon>
        <taxon>Bacillota</taxon>
        <taxon>Bacilli</taxon>
        <taxon>Lactobacillales</taxon>
        <taxon>Streptococcaceae</taxon>
        <taxon>Streptococcus</taxon>
    </lineage>
</organism>
<reference evidence="3 4" key="1">
    <citation type="submission" date="2021-01" db="EMBL/GenBank/DDBJ databases">
        <title>Genomic Encyclopedia of Type Strains, Phase IV (KMG-IV): sequencing the most valuable type-strain genomes for metagenomic binning, comparative biology and taxonomic classification.</title>
        <authorList>
            <person name="Goeker M."/>
        </authorList>
    </citation>
    <scope>NUCLEOTIDE SEQUENCE [LARGE SCALE GENOMIC DNA]</scope>
    <source>
        <strain evidence="3 4">DSM 27513</strain>
    </source>
</reference>
<proteinExistence type="predicted"/>
<keyword evidence="4" id="KW-1185">Reference proteome</keyword>
<feature type="chain" id="PRO_5046150249" evidence="1">
    <location>
        <begin position="23"/>
        <end position="429"/>
    </location>
</feature>